<feature type="region of interest" description="Disordered" evidence="1">
    <location>
        <begin position="57"/>
        <end position="89"/>
    </location>
</feature>
<gene>
    <name evidence="2" type="ORF">V7S43_004204</name>
</gene>
<feature type="compositionally biased region" description="Acidic residues" evidence="1">
    <location>
        <begin position="80"/>
        <end position="89"/>
    </location>
</feature>
<dbReference type="Proteomes" id="UP001632037">
    <property type="component" value="Unassembled WGS sequence"/>
</dbReference>
<feature type="compositionally biased region" description="Polar residues" evidence="1">
    <location>
        <begin position="1"/>
        <end position="16"/>
    </location>
</feature>
<comment type="caution">
    <text evidence="2">The sequence shown here is derived from an EMBL/GenBank/DDBJ whole genome shotgun (WGS) entry which is preliminary data.</text>
</comment>
<protein>
    <recommendedName>
        <fullName evidence="4">AGC-kinase C-terminal domain-containing protein</fullName>
    </recommendedName>
</protein>
<evidence type="ECO:0000256" key="1">
    <source>
        <dbReference type="SAM" id="MobiDB-lite"/>
    </source>
</evidence>
<proteinExistence type="predicted"/>
<evidence type="ECO:0000313" key="3">
    <source>
        <dbReference type="Proteomes" id="UP001632037"/>
    </source>
</evidence>
<reference evidence="2 3" key="1">
    <citation type="submission" date="2024-09" db="EMBL/GenBank/DDBJ databases">
        <title>Genome sequencing and assembly of Phytophthora oleae, isolate VK10A, causative agent of rot of olive drupes.</title>
        <authorList>
            <person name="Conti Taguali S."/>
            <person name="Riolo M."/>
            <person name="La Spada F."/>
            <person name="Cacciola S.O."/>
            <person name="Dionisio G."/>
        </authorList>
    </citation>
    <scope>NUCLEOTIDE SEQUENCE [LARGE SCALE GENOMIC DNA]</scope>
    <source>
        <strain evidence="2 3">VK10A</strain>
    </source>
</reference>
<accession>A0ABD3FZ35</accession>
<sequence>MNSPTPTYSSAPADTQASPTAVATGTTAVVSTNTAVSSDVTEKICVTKYFALHKEKQHAKPSSAGVDPKELFGDDYPLAFEDDPEEEDGEQLPFLSLPLKNTRGSLSHFSTNSPLSSSMMQLLHRKKCMQRLITFTPV</sequence>
<keyword evidence="3" id="KW-1185">Reference proteome</keyword>
<dbReference type="EMBL" id="JBIMZQ010000006">
    <property type="protein sequence ID" value="KAL3671020.1"/>
    <property type="molecule type" value="Genomic_DNA"/>
</dbReference>
<organism evidence="2 3">
    <name type="scientific">Phytophthora oleae</name>
    <dbReference type="NCBI Taxonomy" id="2107226"/>
    <lineage>
        <taxon>Eukaryota</taxon>
        <taxon>Sar</taxon>
        <taxon>Stramenopiles</taxon>
        <taxon>Oomycota</taxon>
        <taxon>Peronosporomycetes</taxon>
        <taxon>Peronosporales</taxon>
        <taxon>Peronosporaceae</taxon>
        <taxon>Phytophthora</taxon>
    </lineage>
</organism>
<name>A0ABD3FZ35_9STRA</name>
<evidence type="ECO:0008006" key="4">
    <source>
        <dbReference type="Google" id="ProtNLM"/>
    </source>
</evidence>
<dbReference type="AlphaFoldDB" id="A0ABD3FZ35"/>
<evidence type="ECO:0000313" key="2">
    <source>
        <dbReference type="EMBL" id="KAL3671020.1"/>
    </source>
</evidence>
<feature type="region of interest" description="Disordered" evidence="1">
    <location>
        <begin position="1"/>
        <end position="22"/>
    </location>
</feature>